<accession>A0A6J5LX38</accession>
<dbReference type="Gene3D" id="3.90.320.10">
    <property type="match status" value="1"/>
</dbReference>
<evidence type="ECO:0008006" key="3">
    <source>
        <dbReference type="Google" id="ProtNLM"/>
    </source>
</evidence>
<name>A0A6J5LX38_9CAUD</name>
<organism evidence="1">
    <name type="scientific">uncultured Caudovirales phage</name>
    <dbReference type="NCBI Taxonomy" id="2100421"/>
    <lineage>
        <taxon>Viruses</taxon>
        <taxon>Duplodnaviria</taxon>
        <taxon>Heunggongvirae</taxon>
        <taxon>Uroviricota</taxon>
        <taxon>Caudoviricetes</taxon>
        <taxon>Peduoviridae</taxon>
        <taxon>Maltschvirus</taxon>
        <taxon>Maltschvirus maltsch</taxon>
    </lineage>
</organism>
<protein>
    <recommendedName>
        <fullName evidence="3">DUF2800 domain-containing protein</fullName>
    </recommendedName>
</protein>
<dbReference type="EMBL" id="LR796316">
    <property type="protein sequence ID" value="CAB4136249.1"/>
    <property type="molecule type" value="Genomic_DNA"/>
</dbReference>
<dbReference type="EMBL" id="LR796829">
    <property type="protein sequence ID" value="CAB4168735.1"/>
    <property type="molecule type" value="Genomic_DNA"/>
</dbReference>
<evidence type="ECO:0000313" key="1">
    <source>
        <dbReference type="EMBL" id="CAB4136249.1"/>
    </source>
</evidence>
<dbReference type="InterPro" id="IPR011604">
    <property type="entry name" value="PDDEXK-like_dom_sf"/>
</dbReference>
<dbReference type="Pfam" id="PF10926">
    <property type="entry name" value="DUF2800"/>
    <property type="match status" value="1"/>
</dbReference>
<reference evidence="1" key="1">
    <citation type="submission" date="2020-04" db="EMBL/GenBank/DDBJ databases">
        <authorList>
            <person name="Chiriac C."/>
            <person name="Salcher M."/>
            <person name="Ghai R."/>
            <person name="Kavagutti S V."/>
        </authorList>
    </citation>
    <scope>NUCLEOTIDE SEQUENCE</scope>
</reference>
<gene>
    <name evidence="1" type="ORF">UFOVP302_41</name>
    <name evidence="2" type="ORF">UFOVP579_41</name>
</gene>
<sequence length="385" mass="43246">MAHALLSPSSASRWLACTAAPKLESKYPDKTSDAAEEGTVAHTLGELICRRNLKLITNAKYRSEFAKIETNKYYTKDMHKYCDDYAGLVMERFTDALRRTEDAVIKLEHRLDLSAFVPEGFGTGDCIIIADEWIEVIDLKYGKGVEVTAHENKQMMLYGLAAFEEFSVLYDITKVRMSIHQPRMNNYSSYEIDAIELLKWGWETVRFKAQEAYDGKGTYAPGDHCRFCKAKANCRALADQNMQVLRHDFAEAQTLTPDEISHVLEQMDAIRSWLTAVEEYALGEAIEGKDWPGYKLVEGRSNRTITDTDKAAEILLQNGMTAEQVWTKKLNTITALEKEMGKAAFNNALSAYIAKPPGKPTLVPISDKRPALGTAQSAINDFSNQ</sequence>
<proteinExistence type="predicted"/>
<evidence type="ECO:0000313" key="2">
    <source>
        <dbReference type="EMBL" id="CAB4168735.1"/>
    </source>
</evidence>
<dbReference type="InterPro" id="IPR021229">
    <property type="entry name" value="DUF2800"/>
</dbReference>